<name>A0A6J4UU12_9BACT</name>
<evidence type="ECO:0000256" key="1">
    <source>
        <dbReference type="SAM" id="MobiDB-lite"/>
    </source>
</evidence>
<gene>
    <name evidence="4" type="ORF">AVDCRST_MAG73-3473</name>
</gene>
<evidence type="ECO:0000259" key="3">
    <source>
        <dbReference type="Pfam" id="PF24298"/>
    </source>
</evidence>
<protein>
    <recommendedName>
        <fullName evidence="3">DUF7482 domain-containing protein</fullName>
    </recommendedName>
</protein>
<reference evidence="4" key="1">
    <citation type="submission" date="2020-02" db="EMBL/GenBank/DDBJ databases">
        <authorList>
            <person name="Meier V. D."/>
        </authorList>
    </citation>
    <scope>NUCLEOTIDE SEQUENCE</scope>
    <source>
        <strain evidence="4">AVDCRST_MAG73</strain>
    </source>
</reference>
<dbReference type="EMBL" id="CADCWE010000229">
    <property type="protein sequence ID" value="CAA9558331.1"/>
    <property type="molecule type" value="Genomic_DNA"/>
</dbReference>
<feature type="domain" description="DUF7482" evidence="3">
    <location>
        <begin position="143"/>
        <end position="192"/>
    </location>
</feature>
<feature type="transmembrane region" description="Helical" evidence="2">
    <location>
        <begin position="66"/>
        <end position="87"/>
    </location>
</feature>
<sequence length="465" mass="48607">MTDARQDGSGAGLAGRPMRTILPRADHAFRRTLGVAAGPGNRPVRPFSEEEPTMTHARPNRGTTRLAALFGLAMALMLVAGLGNPIAAQDATPEPAAEPAGLDEVAPAPASVGTDIPLTYFGPPPSEVTKELVGPVELLRAGEIDMEAGTVTLPLYRGQMTDGSPVWYILTDTTDEANAEALGLNHSAKLAYANVEGGVRQATLQNDLTLTFEAGAVDFAPEARLEPGAGETPFPPAVAEPGSVGDAAYTPLVQISNAGGHIYNAPIVAYGVEADRLGFCDGNPDHSLVHDRVVSICPDEQTVTLRMVIGFSFARPVFYVSLDASDPVVATLETSTHAPAMANIQVGFDDGAFSAVERLFVTANGPTGADNPQRQGLNSAIMGEGTGPLNVFGGVPTIALDYSPMWDLNLGVWTQEAIDAGYRSRLIDEFQILGLAEQGHLTGPDGGPYGSTGFIVNCPIVARLL</sequence>
<dbReference type="InterPro" id="IPR055905">
    <property type="entry name" value="DUF7482"/>
</dbReference>
<proteinExistence type="predicted"/>
<keyword evidence="2" id="KW-0812">Transmembrane</keyword>
<evidence type="ECO:0000256" key="2">
    <source>
        <dbReference type="SAM" id="Phobius"/>
    </source>
</evidence>
<dbReference type="AlphaFoldDB" id="A0A6J4UU12"/>
<keyword evidence="2" id="KW-1133">Transmembrane helix</keyword>
<organism evidence="4">
    <name type="scientific">uncultured Thermomicrobiales bacterium</name>
    <dbReference type="NCBI Taxonomy" id="1645740"/>
    <lineage>
        <taxon>Bacteria</taxon>
        <taxon>Pseudomonadati</taxon>
        <taxon>Thermomicrobiota</taxon>
        <taxon>Thermomicrobia</taxon>
        <taxon>Thermomicrobiales</taxon>
        <taxon>environmental samples</taxon>
    </lineage>
</organism>
<accession>A0A6J4UU12</accession>
<keyword evidence="2" id="KW-0472">Membrane</keyword>
<dbReference type="Pfam" id="PF24298">
    <property type="entry name" value="DUF7482"/>
    <property type="match status" value="1"/>
</dbReference>
<evidence type="ECO:0000313" key="4">
    <source>
        <dbReference type="EMBL" id="CAA9558331.1"/>
    </source>
</evidence>
<feature type="region of interest" description="Disordered" evidence="1">
    <location>
        <begin position="35"/>
        <end position="59"/>
    </location>
</feature>